<dbReference type="Gene3D" id="1.10.260.40">
    <property type="entry name" value="lambda repressor-like DNA-binding domains"/>
    <property type="match status" value="1"/>
</dbReference>
<evidence type="ECO:0000313" key="3">
    <source>
        <dbReference type="Proteomes" id="UP000199048"/>
    </source>
</evidence>
<dbReference type="InterPro" id="IPR001387">
    <property type="entry name" value="Cro/C1-type_HTH"/>
</dbReference>
<dbReference type="InterPro" id="IPR010982">
    <property type="entry name" value="Lambda_DNA-bd_dom_sf"/>
</dbReference>
<name>A0A1I4QNQ6_9HYPH</name>
<dbReference type="PROSITE" id="PS50943">
    <property type="entry name" value="HTH_CROC1"/>
    <property type="match status" value="1"/>
</dbReference>
<proteinExistence type="predicted"/>
<dbReference type="AlphaFoldDB" id="A0A1I4QNQ6"/>
<dbReference type="Pfam" id="PF01381">
    <property type="entry name" value="HTH_3"/>
    <property type="match status" value="1"/>
</dbReference>
<reference evidence="3" key="1">
    <citation type="submission" date="2016-10" db="EMBL/GenBank/DDBJ databases">
        <authorList>
            <person name="Varghese N."/>
            <person name="Submissions S."/>
        </authorList>
    </citation>
    <scope>NUCLEOTIDE SEQUENCE [LARGE SCALE GENOMIC DNA]</scope>
    <source>
        <strain evidence="3">BL36</strain>
    </source>
</reference>
<dbReference type="SUPFAM" id="SSF47413">
    <property type="entry name" value="lambda repressor-like DNA-binding domains"/>
    <property type="match status" value="1"/>
</dbReference>
<dbReference type="SMART" id="SM00530">
    <property type="entry name" value="HTH_XRE"/>
    <property type="match status" value="1"/>
</dbReference>
<dbReference type="STRING" id="582667.SAMN05192568_103072"/>
<gene>
    <name evidence="2" type="ORF">SAMN05192568_103072</name>
</gene>
<dbReference type="RefSeq" id="WP_092044535.1">
    <property type="nucleotide sequence ID" value="NZ_FOTK01000030.1"/>
</dbReference>
<dbReference type="EMBL" id="FOTK01000030">
    <property type="protein sequence ID" value="SFM41346.1"/>
    <property type="molecule type" value="Genomic_DNA"/>
</dbReference>
<sequence length="79" mass="8420">MFPTGPQIRAARALLNMSRDELAAISGVSARTIDNLEGEKREPIQATQIAVMSALMAGVEFLPPDPELCRGPGVCLVAR</sequence>
<feature type="domain" description="HTH cro/C1-type" evidence="1">
    <location>
        <begin position="8"/>
        <end position="62"/>
    </location>
</feature>
<organism evidence="2 3">
    <name type="scientific">Methylobacterium pseudosasicola</name>
    <dbReference type="NCBI Taxonomy" id="582667"/>
    <lineage>
        <taxon>Bacteria</taxon>
        <taxon>Pseudomonadati</taxon>
        <taxon>Pseudomonadota</taxon>
        <taxon>Alphaproteobacteria</taxon>
        <taxon>Hyphomicrobiales</taxon>
        <taxon>Methylobacteriaceae</taxon>
        <taxon>Methylobacterium</taxon>
    </lineage>
</organism>
<accession>A0A1I4QNQ6</accession>
<dbReference type="Proteomes" id="UP000199048">
    <property type="component" value="Unassembled WGS sequence"/>
</dbReference>
<protein>
    <submittedName>
        <fullName evidence="2">Helix-turn-helix</fullName>
    </submittedName>
</protein>
<evidence type="ECO:0000313" key="2">
    <source>
        <dbReference type="EMBL" id="SFM41346.1"/>
    </source>
</evidence>
<dbReference type="GO" id="GO:0003677">
    <property type="term" value="F:DNA binding"/>
    <property type="evidence" value="ECO:0007669"/>
    <property type="project" value="InterPro"/>
</dbReference>
<evidence type="ECO:0000259" key="1">
    <source>
        <dbReference type="PROSITE" id="PS50943"/>
    </source>
</evidence>
<dbReference type="OrthoDB" id="4419620at2"/>
<keyword evidence="3" id="KW-1185">Reference proteome</keyword>
<dbReference type="CDD" id="cd00093">
    <property type="entry name" value="HTH_XRE"/>
    <property type="match status" value="1"/>
</dbReference>